<dbReference type="AlphaFoldDB" id="A0A133Y413"/>
<protein>
    <submittedName>
        <fullName evidence="1">Ribonuclease P protein component domain protein</fullName>
    </submittedName>
</protein>
<evidence type="ECO:0000313" key="1">
    <source>
        <dbReference type="EMBL" id="KXB37950.1"/>
    </source>
</evidence>
<evidence type="ECO:0000313" key="2">
    <source>
        <dbReference type="Proteomes" id="UP000070422"/>
    </source>
</evidence>
<reference evidence="1 2" key="1">
    <citation type="submission" date="2016-01" db="EMBL/GenBank/DDBJ databases">
        <authorList>
            <person name="Oliw E.H."/>
        </authorList>
    </citation>
    <scope>NUCLEOTIDE SEQUENCE [LARGE SCALE GENOMIC DNA]</scope>
    <source>
        <strain evidence="1 2">KA00635</strain>
    </source>
</reference>
<sequence length="56" mass="6974">MEQLKGWERLGNFFMTRWEKKRLRMNLSPQLKQDAYWLNNFRNSSSKSKKRPVSYY</sequence>
<dbReference type="PATRIC" id="fig|87541.4.peg.234"/>
<dbReference type="Proteomes" id="UP000070422">
    <property type="component" value="Unassembled WGS sequence"/>
</dbReference>
<gene>
    <name evidence="1" type="ORF">HMPREF3187_00235</name>
</gene>
<comment type="caution">
    <text evidence="1">The sequence shown here is derived from an EMBL/GenBank/DDBJ whole genome shotgun (WGS) entry which is preliminary data.</text>
</comment>
<name>A0A133Y413_9LACT</name>
<proteinExistence type="predicted"/>
<organism evidence="1 2">
    <name type="scientific">Aerococcus christensenii</name>
    <dbReference type="NCBI Taxonomy" id="87541"/>
    <lineage>
        <taxon>Bacteria</taxon>
        <taxon>Bacillati</taxon>
        <taxon>Bacillota</taxon>
        <taxon>Bacilli</taxon>
        <taxon>Lactobacillales</taxon>
        <taxon>Aerococcaceae</taxon>
        <taxon>Aerococcus</taxon>
    </lineage>
</organism>
<accession>A0A133Y413</accession>
<dbReference type="EMBL" id="LSCQ01000016">
    <property type="protein sequence ID" value="KXB37950.1"/>
    <property type="molecule type" value="Genomic_DNA"/>
</dbReference>